<feature type="compositionally biased region" description="Acidic residues" evidence="1">
    <location>
        <begin position="903"/>
        <end position="917"/>
    </location>
</feature>
<feature type="compositionally biased region" description="Acidic residues" evidence="1">
    <location>
        <begin position="841"/>
        <end position="856"/>
    </location>
</feature>
<evidence type="ECO:0000256" key="1">
    <source>
        <dbReference type="SAM" id="MobiDB-lite"/>
    </source>
</evidence>
<feature type="compositionally biased region" description="Acidic residues" evidence="1">
    <location>
        <begin position="863"/>
        <end position="895"/>
    </location>
</feature>
<accession>B3FJ76</accession>
<dbReference type="OrthoDB" id="2372at10239"/>
<organism evidence="2 3">
    <name type="scientific">Pseudomonas phage 201phi2-1</name>
    <name type="common">Pseudomonas chlororaphis phage 201phi2-1</name>
    <dbReference type="NCBI Taxonomy" id="198110"/>
    <lineage>
        <taxon>Viruses</taxon>
        <taxon>Duplodnaviria</taxon>
        <taxon>Heunggongvirae</taxon>
        <taxon>Uroviricota</taxon>
        <taxon>Caudoviricetes</taxon>
        <taxon>Chimalliviridae</taxon>
        <taxon>Serwervirus</taxon>
        <taxon>Serwervirus 201phi21</taxon>
    </lineage>
</organism>
<evidence type="ECO:0000313" key="2">
    <source>
        <dbReference type="EMBL" id="ABY63043.1"/>
    </source>
</evidence>
<feature type="compositionally biased region" description="Gly residues" evidence="1">
    <location>
        <begin position="826"/>
        <end position="839"/>
    </location>
</feature>
<dbReference type="EMBL" id="EU197055">
    <property type="protein sequence ID" value="ABY63043.1"/>
    <property type="molecule type" value="Genomic_DNA"/>
</dbReference>
<proteinExistence type="predicted"/>
<reference evidence="2 3" key="1">
    <citation type="journal article" date="2008" name="Virology">
        <title>Characterization of Pseudomonas chlororaphis myovirus 201varphi2-1 via genomic sequencing, mass spectrometry, and electron microscopy.</title>
        <authorList>
            <person name="Thomas J.A."/>
            <person name="Rolando M.R."/>
            <person name="Carroll C.A."/>
            <person name="Shen P.S."/>
            <person name="Belnap D.M."/>
            <person name="Weintraub S.T."/>
            <person name="Serwer P."/>
            <person name="Hardies S.C."/>
        </authorList>
    </citation>
    <scope>NUCLEOTIDE SEQUENCE</scope>
</reference>
<evidence type="ECO:0000313" key="3">
    <source>
        <dbReference type="Proteomes" id="UP000002421"/>
    </source>
</evidence>
<gene>
    <name evidence="2" type="ORF">201phi2-1p214</name>
</gene>
<dbReference type="RefSeq" id="YP_001956937.1">
    <property type="nucleotide sequence ID" value="NC_010821.1"/>
</dbReference>
<dbReference type="KEGG" id="vg:6372703"/>
<keyword evidence="3" id="KW-1185">Reference proteome</keyword>
<name>B3FJ76_BP201</name>
<sequence>MTQSKKVDTYPKLAALRLGHAATPTNAVLNILRKGVNDPTGSASQPKVDVNRYTMDKVSRQTSQDQTDSDAVMQLLPELQLVKTVTIGTTLDPKSMSESNLTFTVDPTVFDSEIGKLLLEPIETFFKKDYKIDDRLDLILTDCLFTKGSSVLCVLPENTLDSLVNGRQQMSMESFEQIRNHVSASNNKPLGILGSPKPRGTGPKISLEYHDGVSAESGVKGYAEFLKKNVTLEHITVTDNFDGLKIPQMSQRIRELTIAQKLRGRNISMEAEVHHFKNKEIEELYQATHATSEQTQVISSPKYMSRPSVGHPLILPLPPESVIPVFVSGRPYEHIGYFLLVDHNGYPVSKDTTRDFYGEMQSGWKSSTQGGSNAQGSSEILRLTREAMGDNGNKSEYEVDHIQQAFNAILTSDLNNRLRNGMYDQEIEVGMSQEIQRIMLYRSWKAKSTQLVFVPVELMTYIAFDYNNNGIGETLIARTKMLSTMRTTLLFAETIGGMRNAMGRKKVRIEIDPDDPDPEQTISNIQSVIMEQSHRSFPLAAPDPGQTLDALMRSGYDFEINSNDSAYASTKVEFDDYNTNVNAGNPDLQDRLRRYHISSFGIPPEKVDPMASPDFATSIVNNDLVTARVVKERQKALCEHLSKFIRVFSVHSSIIRDALKTKIHDNVSMIVSPELKKLTVDELIDEFILAISVGLPAPDNTQHERQLEALEVYERLLDKALESHITPDMFPDDLTEIAGLADDILLNTKAMFMRQYMATNNIMPELNILTEMDGNRPAFSLLDFINTQRATTVQAFLEYAAGKKKFKDRLHSLYKEIIESINNDADGGGFGDSGGGGFGDEPTDDEGGGFDDDSSFDDTSNNELDDDSQNELDSDFSMDNTQESDDLAEDDDASDLNDPMQSAEEDENEEDEGSRPQ</sequence>
<dbReference type="Proteomes" id="UP000002421">
    <property type="component" value="Segment"/>
</dbReference>
<feature type="region of interest" description="Disordered" evidence="1">
    <location>
        <begin position="822"/>
        <end position="917"/>
    </location>
</feature>
<protein>
    <submittedName>
        <fullName evidence="2">Virion structural protein</fullName>
    </submittedName>
</protein>
<organismHost>
    <name type="scientific">Pseudomonas chlororaphis</name>
    <dbReference type="NCBI Taxonomy" id="587753"/>
</organismHost>